<name>A0ABS7QMS5_9ACTN</name>
<feature type="compositionally biased region" description="Basic and acidic residues" evidence="2">
    <location>
        <begin position="11"/>
        <end position="20"/>
    </location>
</feature>
<keyword evidence="5" id="KW-1185">Reference proteome</keyword>
<dbReference type="Gene3D" id="3.30.420.40">
    <property type="match status" value="2"/>
</dbReference>
<evidence type="ECO:0000313" key="5">
    <source>
        <dbReference type="Proteomes" id="UP001198565"/>
    </source>
</evidence>
<dbReference type="PANTHER" id="PTHR18964:SF149">
    <property type="entry name" value="BIFUNCTIONAL UDP-N-ACETYLGLUCOSAMINE 2-EPIMERASE_N-ACETYLMANNOSAMINE KINASE"/>
    <property type="match status" value="1"/>
</dbReference>
<evidence type="ECO:0000256" key="2">
    <source>
        <dbReference type="SAM" id="MobiDB-lite"/>
    </source>
</evidence>
<comment type="caution">
    <text evidence="4">The sequence shown here is derived from an EMBL/GenBank/DDBJ whole genome shotgun (WGS) entry which is preliminary data.</text>
</comment>
<dbReference type="InterPro" id="IPR000835">
    <property type="entry name" value="HTH_MarR-typ"/>
</dbReference>
<evidence type="ECO:0000256" key="1">
    <source>
        <dbReference type="ARBA" id="ARBA00006479"/>
    </source>
</evidence>
<dbReference type="InterPro" id="IPR011991">
    <property type="entry name" value="ArsR-like_HTH"/>
</dbReference>
<dbReference type="SUPFAM" id="SSF46785">
    <property type="entry name" value="Winged helix' DNA-binding domain"/>
    <property type="match status" value="1"/>
</dbReference>
<dbReference type="EMBL" id="JAINVZ010000003">
    <property type="protein sequence ID" value="MBY8884487.1"/>
    <property type="molecule type" value="Genomic_DNA"/>
</dbReference>
<dbReference type="InterPro" id="IPR000600">
    <property type="entry name" value="ROK"/>
</dbReference>
<protein>
    <submittedName>
        <fullName evidence="4">ROK family protein</fullName>
    </submittedName>
</protein>
<dbReference type="InterPro" id="IPR036390">
    <property type="entry name" value="WH_DNA-bd_sf"/>
</dbReference>
<dbReference type="SUPFAM" id="SSF53067">
    <property type="entry name" value="Actin-like ATPase domain"/>
    <property type="match status" value="1"/>
</dbReference>
<dbReference type="PANTHER" id="PTHR18964">
    <property type="entry name" value="ROK (REPRESSOR, ORF, KINASE) FAMILY"/>
    <property type="match status" value="1"/>
</dbReference>
<gene>
    <name evidence="4" type="ORF">K7472_06465</name>
</gene>
<dbReference type="Pfam" id="PF12802">
    <property type="entry name" value="MarR_2"/>
    <property type="match status" value="1"/>
</dbReference>
<accession>A0ABS7QMS5</accession>
<evidence type="ECO:0000259" key="3">
    <source>
        <dbReference type="Pfam" id="PF12802"/>
    </source>
</evidence>
<organism evidence="4 5">
    <name type="scientific">Streptantibioticus parmotrematis</name>
    <dbReference type="NCBI Taxonomy" id="2873249"/>
    <lineage>
        <taxon>Bacteria</taxon>
        <taxon>Bacillati</taxon>
        <taxon>Actinomycetota</taxon>
        <taxon>Actinomycetes</taxon>
        <taxon>Kitasatosporales</taxon>
        <taxon>Streptomycetaceae</taxon>
        <taxon>Streptantibioticus</taxon>
    </lineage>
</organism>
<proteinExistence type="inferred from homology"/>
<comment type="similarity">
    <text evidence="1">Belongs to the ROK (NagC/XylR) family.</text>
</comment>
<dbReference type="InterPro" id="IPR043129">
    <property type="entry name" value="ATPase_NBD"/>
</dbReference>
<sequence>MNADTTGAGAPDRDPEERVESPGTRAEPGARAGQGARPWNRGVLRSFNERVLLDALRAAGTTSRAELARTTGLSKPTVSAALANLERAGLVRQTGEMSRGLGRGRAAVLYEADPTAGHVIGIDVGRGWLRAAAADLDGRVVGRRDAANTARTAGAMVHAAAELARAVAAEAGLDWSRVVHTVVGSPGVTDPGTHRVRYAVNLPGWGRSDLFDRLRAELGTGLDVVNDANLAALGEYAVGAGQGSRLFAYLWIGTGLGAGLVADGKVFRGGHGAAGEIGYLPMFPLPVDGEPPAPGSARGGPLEGAVSADAVVRLAHAMGMRADLVATAKDVFAAARAGDAVAVRVVDHEAARLAHAVAALAAVIDPELVVIGGAVGRNGDLLLAPIRTHLRDLTPLRPRVVASALGDDAVLLGAIATAAETARDHVFDTRQG</sequence>
<reference evidence="4 5" key="1">
    <citation type="submission" date="2021-08" db="EMBL/GenBank/DDBJ databases">
        <title>Streptomyces sp. PTM05 isolated from lichen.</title>
        <authorList>
            <person name="Somphong A."/>
            <person name="Phongsopitanun W."/>
            <person name="Tanasupawat S."/>
        </authorList>
    </citation>
    <scope>NUCLEOTIDE SEQUENCE [LARGE SCALE GENOMIC DNA]</scope>
    <source>
        <strain evidence="4 5">Ptm05</strain>
    </source>
</reference>
<dbReference type="Proteomes" id="UP001198565">
    <property type="component" value="Unassembled WGS sequence"/>
</dbReference>
<dbReference type="Gene3D" id="1.10.10.10">
    <property type="entry name" value="Winged helix-like DNA-binding domain superfamily/Winged helix DNA-binding domain"/>
    <property type="match status" value="1"/>
</dbReference>
<feature type="region of interest" description="Disordered" evidence="2">
    <location>
        <begin position="1"/>
        <end position="38"/>
    </location>
</feature>
<dbReference type="InterPro" id="IPR036388">
    <property type="entry name" value="WH-like_DNA-bd_sf"/>
</dbReference>
<feature type="domain" description="HTH marR-type" evidence="3">
    <location>
        <begin position="52"/>
        <end position="94"/>
    </location>
</feature>
<dbReference type="CDD" id="cd23763">
    <property type="entry name" value="ASKHA_ATPase_ROK"/>
    <property type="match status" value="1"/>
</dbReference>
<dbReference type="Pfam" id="PF00480">
    <property type="entry name" value="ROK"/>
    <property type="match status" value="1"/>
</dbReference>
<dbReference type="CDD" id="cd00090">
    <property type="entry name" value="HTH_ARSR"/>
    <property type="match status" value="1"/>
</dbReference>
<evidence type="ECO:0000313" key="4">
    <source>
        <dbReference type="EMBL" id="MBY8884487.1"/>
    </source>
</evidence>